<dbReference type="GO" id="GO:0019752">
    <property type="term" value="P:carboxylic acid metabolic process"/>
    <property type="evidence" value="ECO:0007669"/>
    <property type="project" value="UniProtKB-ARBA"/>
</dbReference>
<gene>
    <name evidence="9" type="ORF">C8256_01760</name>
</gene>
<dbReference type="PANTHER" id="PTHR42796">
    <property type="entry name" value="FUMARYLACETOACETATE HYDROLASE DOMAIN-CONTAINING PROTEIN 2A-RELATED"/>
    <property type="match status" value="1"/>
</dbReference>
<comment type="function">
    <text evidence="5">Decarboxylates OPET (5-oxo-pent-3-ene-1,2,5-tricarboxylic acid) into HHDD (2-hydroxy-hept-2,4-diene-1,7-dioate) and isomerizes it to OHED (2-oxo-hept-3-ene-1,7-dioate).</text>
</comment>
<comment type="pathway">
    <text evidence="7">Aromatic compound metabolism; 4-hydroxyphenylacetate degradation; pyruvate and succinate semialdehyde from 4-hydroxyphenylacetate: step 5/7.</text>
</comment>
<dbReference type="GO" id="GO:0018800">
    <property type="term" value="F:5-oxopent-3-ene-1,2,5-tricarboxylate decarboxylase activity"/>
    <property type="evidence" value="ECO:0007669"/>
    <property type="project" value="UniProtKB-EC"/>
</dbReference>
<dbReference type="GO" id="GO:0008704">
    <property type="term" value="F:5-carboxymethyl-2-hydroxymuconate delta-isomerase activity"/>
    <property type="evidence" value="ECO:0007669"/>
    <property type="project" value="UniProtKB-EC"/>
</dbReference>
<evidence type="ECO:0000256" key="4">
    <source>
        <dbReference type="ARBA" id="ARBA00052790"/>
    </source>
</evidence>
<evidence type="ECO:0000256" key="2">
    <source>
        <dbReference type="ARBA" id="ARBA00022723"/>
    </source>
</evidence>
<dbReference type="RefSeq" id="WP_106924329.1">
    <property type="nucleotide sequence ID" value="NZ_CABMMU010000001.1"/>
</dbReference>
<evidence type="ECO:0000256" key="5">
    <source>
        <dbReference type="ARBA" id="ARBA00057150"/>
    </source>
</evidence>
<protein>
    <submittedName>
        <fullName evidence="9">2-hydroxyhepta-2,4-diene-1,7-dioate isomerase</fullName>
    </submittedName>
</protein>
<comment type="catalytic activity">
    <reaction evidence="4">
        <text>(2E,4Z)-5-hydroxypenta-2,4-diene-1,2,5-tricarboxylate = (3E,5R)-5-carboxy-2-oxohept-3-enedioate</text>
        <dbReference type="Rhea" id="RHEA:18813"/>
        <dbReference type="ChEBI" id="CHEBI:47961"/>
        <dbReference type="ChEBI" id="CHEBI:87491"/>
        <dbReference type="EC" id="5.3.3.10"/>
    </reaction>
</comment>
<feature type="domain" description="Fumarylacetoacetase-like C-terminal" evidence="8">
    <location>
        <begin position="72"/>
        <end position="277"/>
    </location>
</feature>
<comment type="similarity">
    <text evidence="1">Belongs to the FAH family.</text>
</comment>
<keyword evidence="2" id="KW-0479">Metal-binding</keyword>
<dbReference type="Gene3D" id="3.90.850.10">
    <property type="entry name" value="Fumarylacetoacetase-like, C-terminal domain"/>
    <property type="match status" value="1"/>
</dbReference>
<keyword evidence="9" id="KW-0413">Isomerase</keyword>
<dbReference type="Proteomes" id="UP000240892">
    <property type="component" value="Unassembled WGS sequence"/>
</dbReference>
<evidence type="ECO:0000256" key="7">
    <source>
        <dbReference type="ARBA" id="ARBA00060680"/>
    </source>
</evidence>
<dbReference type="SUPFAM" id="SSF56529">
    <property type="entry name" value="FAH"/>
    <property type="match status" value="1"/>
</dbReference>
<comment type="pathway">
    <text evidence="6">Aromatic compound metabolism; 4-hydroxyphenylacetate degradation; pyruvate and succinate semialdehyde from 4-hydroxyphenylacetate: step 4/7.</text>
</comment>
<comment type="caution">
    <text evidence="9">The sequence shown here is derived from an EMBL/GenBank/DDBJ whole genome shotgun (WGS) entry which is preliminary data.</text>
</comment>
<evidence type="ECO:0000256" key="1">
    <source>
        <dbReference type="ARBA" id="ARBA00010211"/>
    </source>
</evidence>
<dbReference type="GO" id="GO:0046872">
    <property type="term" value="F:metal ion binding"/>
    <property type="evidence" value="ECO:0007669"/>
    <property type="project" value="UniProtKB-KW"/>
</dbReference>
<keyword evidence="10" id="KW-1185">Reference proteome</keyword>
<evidence type="ECO:0000256" key="3">
    <source>
        <dbReference type="ARBA" id="ARBA00051258"/>
    </source>
</evidence>
<dbReference type="EMBL" id="PYHO01000001">
    <property type="protein sequence ID" value="PSR48742.1"/>
    <property type="molecule type" value="Genomic_DNA"/>
</dbReference>
<evidence type="ECO:0000259" key="8">
    <source>
        <dbReference type="Pfam" id="PF01557"/>
    </source>
</evidence>
<proteinExistence type="inferred from homology"/>
<dbReference type="InterPro" id="IPR036663">
    <property type="entry name" value="Fumarylacetoacetase_C_sf"/>
</dbReference>
<reference evidence="9 10" key="1">
    <citation type="submission" date="2018-03" db="EMBL/GenBank/DDBJ databases">
        <title>First report of an OXA-48+CTX-M-M-producing Kluyvera ascorbata clone recovered from patients admitted in a University Hospital in Madrid, Spain.</title>
        <authorList>
            <person name="Hernandez-Garcia M."/>
            <person name="Leon-Sampedro R."/>
            <person name="Perez-Viso B."/>
            <person name="Morosini M.I."/>
            <person name="Lopez-Fresnena N."/>
            <person name="Coque T.M."/>
            <person name="Bonten M."/>
            <person name="Malhotra-Kumar S."/>
            <person name="Ruiz-Garbajosa P."/>
            <person name="Canton R."/>
        </authorList>
    </citation>
    <scope>NUCLEOTIDE SEQUENCE [LARGE SCALE GENOMIC DNA]</scope>
    <source>
        <strain evidence="9 10">KA2</strain>
    </source>
</reference>
<dbReference type="FunFam" id="3.90.850.10:FF:000002">
    <property type="entry name" value="2-hydroxyhepta-2,4-diene-1,7-dioate isomerase"/>
    <property type="match status" value="1"/>
</dbReference>
<evidence type="ECO:0000313" key="10">
    <source>
        <dbReference type="Proteomes" id="UP000240892"/>
    </source>
</evidence>
<evidence type="ECO:0000313" key="9">
    <source>
        <dbReference type="EMBL" id="PSR48742.1"/>
    </source>
</evidence>
<dbReference type="InterPro" id="IPR011234">
    <property type="entry name" value="Fumarylacetoacetase-like_C"/>
</dbReference>
<dbReference type="Pfam" id="PF01557">
    <property type="entry name" value="FAA_hydrolase"/>
    <property type="match status" value="1"/>
</dbReference>
<dbReference type="AlphaFoldDB" id="A0A2T2Y887"/>
<dbReference type="PANTHER" id="PTHR42796:SF4">
    <property type="entry name" value="FUMARYLACETOACETATE HYDROLASE DOMAIN-CONTAINING PROTEIN 2A"/>
    <property type="match status" value="1"/>
</dbReference>
<organism evidence="9 10">
    <name type="scientific">Kluyvera genomosp. 2</name>
    <dbReference type="NCBI Taxonomy" id="2774054"/>
    <lineage>
        <taxon>Bacteria</taxon>
        <taxon>Pseudomonadati</taxon>
        <taxon>Pseudomonadota</taxon>
        <taxon>Gammaproteobacteria</taxon>
        <taxon>Enterobacterales</taxon>
        <taxon>Enterobacteriaceae</taxon>
        <taxon>Kluyvera</taxon>
    </lineage>
</organism>
<dbReference type="InterPro" id="IPR051121">
    <property type="entry name" value="FAH"/>
</dbReference>
<name>A0A2T2Y887_9ENTR</name>
<evidence type="ECO:0000256" key="6">
    <source>
        <dbReference type="ARBA" id="ARBA00060569"/>
    </source>
</evidence>
<sequence>MKLCRYGDVGKEKPGLIDNNGNIRDLSFLMDDIDHQTLDRKCLDAIRQLDPENLELIDKSVRIGAPIATPSKFIAIGLNYRDHAQEAGMPIPQEPVVFFKSPGSICGPHDDIFIPPHSSQLDWEAELGIIIGKQAKFIPQEQAFDYIAGYCVVNDISERTFQFQSSQWDKGKSFDTFGPLGPYLVTADEITDPQNLRIWLEVNGQVRQDSHTRQMIFPVAEIVAYLSRYMTLNPGDIIATGTPPGVAMGMKPAPVWLKEGDVLSTHIEGIGELKQRLVKYPG</sequence>
<accession>A0A2T2Y887</accession>
<comment type="catalytic activity">
    <reaction evidence="3">
        <text>(3E,5R)-5-carboxy-2-oxohept-3-enedioate + H(+) = (4Z)-2-oxohept-4-enedioate + CO2</text>
        <dbReference type="Rhea" id="RHEA:14397"/>
        <dbReference type="ChEBI" id="CHEBI:15378"/>
        <dbReference type="ChEBI" id="CHEBI:16526"/>
        <dbReference type="ChEBI" id="CHEBI:87491"/>
        <dbReference type="ChEBI" id="CHEBI:87507"/>
        <dbReference type="EC" id="4.1.1.68"/>
    </reaction>
</comment>